<sequence length="275" mass="28314">MPLAVVTDSAACLTPSLAQDHGIEVVALHAHTDETGASTTSRPSVEELARAYRSAGGRSREVLALHLSASLSGTMDNARLAAQQVSAEEPIEVEVIDSGTCSAALALAALAASGAGDLRHGAALARESAARSHQFFIIDSLAHLARTGRIDRTTARLGGVLGIRPILTVTPEGIRAVETVRGAARARRHLIAQAVHAAGGTALSGPRPPAEPVRLALQGQDPQILEETSAQLDQALEEAGAIVVERHILPIDEALQVHLGPGALGIAIAPARGLL</sequence>
<proteinExistence type="predicted"/>
<dbReference type="PROSITE" id="PS51482">
    <property type="entry name" value="DEGV"/>
    <property type="match status" value="1"/>
</dbReference>
<dbReference type="InterPro" id="IPR043168">
    <property type="entry name" value="DegV_C"/>
</dbReference>
<dbReference type="GO" id="GO:0008289">
    <property type="term" value="F:lipid binding"/>
    <property type="evidence" value="ECO:0007669"/>
    <property type="project" value="UniProtKB-KW"/>
</dbReference>
<dbReference type="AlphaFoldDB" id="A0A448KDG2"/>
<gene>
    <name evidence="2" type="primary">degV</name>
    <name evidence="2" type="ORF">NCTC11923_01627</name>
</gene>
<dbReference type="SUPFAM" id="SSF82549">
    <property type="entry name" value="DAK1/DegV-like"/>
    <property type="match status" value="1"/>
</dbReference>
<dbReference type="Proteomes" id="UP000276899">
    <property type="component" value="Chromosome"/>
</dbReference>
<dbReference type="RefSeq" id="WP_026427655.1">
    <property type="nucleotide sequence ID" value="NZ_CBCRWE010000018.1"/>
</dbReference>
<keyword evidence="3" id="KW-1185">Reference proteome</keyword>
<accession>A0A448KDG2</accession>
<protein>
    <submittedName>
        <fullName evidence="2">EDD domain protein, DegV family</fullName>
    </submittedName>
</protein>
<reference evidence="2 3" key="1">
    <citation type="submission" date="2018-12" db="EMBL/GenBank/DDBJ databases">
        <authorList>
            <consortium name="Pathogen Informatics"/>
        </authorList>
    </citation>
    <scope>NUCLEOTIDE SEQUENCE [LARGE SCALE GENOMIC DNA]</scope>
    <source>
        <strain evidence="2 3">NCTC11923</strain>
    </source>
</reference>
<dbReference type="KEGG" id="asla:NCTC11923_01627"/>
<evidence type="ECO:0000313" key="3">
    <source>
        <dbReference type="Proteomes" id="UP000276899"/>
    </source>
</evidence>
<dbReference type="Gene3D" id="3.40.50.10170">
    <property type="match status" value="2"/>
</dbReference>
<dbReference type="InterPro" id="IPR003797">
    <property type="entry name" value="DegV"/>
</dbReference>
<dbReference type="PANTHER" id="PTHR33434">
    <property type="entry name" value="DEGV DOMAIN-CONTAINING PROTEIN DR_1986-RELATED"/>
    <property type="match status" value="1"/>
</dbReference>
<dbReference type="NCBIfam" id="TIGR00762">
    <property type="entry name" value="DegV"/>
    <property type="match status" value="1"/>
</dbReference>
<dbReference type="Gene3D" id="3.30.1180.10">
    <property type="match status" value="1"/>
</dbReference>
<dbReference type="EMBL" id="LR134363">
    <property type="protein sequence ID" value="VEG74975.1"/>
    <property type="molecule type" value="Genomic_DNA"/>
</dbReference>
<evidence type="ECO:0000256" key="1">
    <source>
        <dbReference type="ARBA" id="ARBA00023121"/>
    </source>
</evidence>
<name>A0A448KDG2_9ACTO</name>
<organism evidence="2 3">
    <name type="scientific">Actinomyces slackii</name>
    <dbReference type="NCBI Taxonomy" id="52774"/>
    <lineage>
        <taxon>Bacteria</taxon>
        <taxon>Bacillati</taxon>
        <taxon>Actinomycetota</taxon>
        <taxon>Actinomycetes</taxon>
        <taxon>Actinomycetales</taxon>
        <taxon>Actinomycetaceae</taxon>
        <taxon>Actinomyces</taxon>
    </lineage>
</organism>
<dbReference type="Pfam" id="PF02645">
    <property type="entry name" value="DegV"/>
    <property type="match status" value="1"/>
</dbReference>
<dbReference type="STRING" id="1278298.GCA_000428685_00637"/>
<dbReference type="PANTHER" id="PTHR33434:SF2">
    <property type="entry name" value="FATTY ACID-BINDING PROTEIN TM_1468"/>
    <property type="match status" value="1"/>
</dbReference>
<evidence type="ECO:0000313" key="2">
    <source>
        <dbReference type="EMBL" id="VEG74975.1"/>
    </source>
</evidence>
<keyword evidence="1" id="KW-0446">Lipid-binding</keyword>
<dbReference type="InterPro" id="IPR050270">
    <property type="entry name" value="DegV_domain_contain"/>
</dbReference>